<reference evidence="2" key="1">
    <citation type="journal article" date="2017" name="Sci. Rep.">
        <title>Mitochondrial genome diversity in dagger and needle nematodes (Nematoda: Longidoridae).</title>
        <authorList>
            <person name="Palomares-Rius J.E."/>
            <person name="Cantalapiedra-Navarrete C."/>
            <person name="Archidona-Yuste A."/>
            <person name="Blok V.C."/>
            <person name="Castillo P."/>
        </authorList>
    </citation>
    <scope>NUCLEOTIDE SEQUENCE</scope>
    <source>
        <strain evidence="2">ISLA</strain>
    </source>
</reference>
<evidence type="ECO:0000313" key="2">
    <source>
        <dbReference type="EMBL" id="AOT84255.1"/>
    </source>
</evidence>
<feature type="transmembrane region" description="Helical" evidence="1">
    <location>
        <begin position="116"/>
        <end position="136"/>
    </location>
</feature>
<dbReference type="GeneID" id="31080124"/>
<dbReference type="CTD" id="4541"/>
<protein>
    <submittedName>
        <fullName evidence="2">NADH dehydrogenase subunit 6</fullName>
    </submittedName>
</protein>
<proteinExistence type="predicted"/>
<dbReference type="AlphaFoldDB" id="A0A1P8C775"/>
<dbReference type="EMBL" id="KU746820">
    <property type="protein sequence ID" value="AOT84255.1"/>
    <property type="molecule type" value="Genomic_DNA"/>
</dbReference>
<keyword evidence="1" id="KW-1133">Transmembrane helix</keyword>
<evidence type="ECO:0000256" key="1">
    <source>
        <dbReference type="SAM" id="Phobius"/>
    </source>
</evidence>
<organism evidence="2">
    <name type="scientific">Xiphinema rivesi</name>
    <dbReference type="NCBI Taxonomy" id="70223"/>
    <lineage>
        <taxon>Eukaryota</taxon>
        <taxon>Metazoa</taxon>
        <taxon>Ecdysozoa</taxon>
        <taxon>Nematoda</taxon>
        <taxon>Enoplea</taxon>
        <taxon>Dorylaimia</taxon>
        <taxon>Dorylaimida</taxon>
        <taxon>Dorylaimina</taxon>
        <taxon>Longidoroidea</taxon>
        <taxon>Longidoridae</taxon>
        <taxon>Xiphinema</taxon>
    </lineage>
</organism>
<keyword evidence="1" id="KW-0472">Membrane</keyword>
<accession>A0A1P8C775</accession>
<feature type="transmembrane region" description="Helical" evidence="1">
    <location>
        <begin position="42"/>
        <end position="63"/>
    </location>
</feature>
<dbReference type="RefSeq" id="YP_009346444.1">
    <property type="nucleotide sequence ID" value="NC_033869.1"/>
</dbReference>
<gene>
    <name evidence="2" type="primary">ND6</name>
</gene>
<sequence>MSEMLLFSMTLLMVLQSTFWCSLLTIPMSILSIMIARQVLEFSGLVVFIFCLVFVGGLLLLIVMISTLSHQESSLLINTSLMIIVYMLSYFFFLSVSSMDFSENMNIMFWYEKMPMTLSLPLLSLFISLMVISVFLSNSKMMSRII</sequence>
<feature type="transmembrane region" description="Helical" evidence="1">
    <location>
        <begin position="12"/>
        <end position="36"/>
    </location>
</feature>
<geneLocation type="mitochondrion" evidence="2"/>
<name>A0A1P8C775_9BILA</name>
<keyword evidence="1" id="KW-0812">Transmembrane</keyword>
<feature type="transmembrane region" description="Helical" evidence="1">
    <location>
        <begin position="75"/>
        <end position="96"/>
    </location>
</feature>
<keyword evidence="2" id="KW-0496">Mitochondrion</keyword>